<keyword evidence="8" id="KW-0378">Hydrolase</keyword>
<evidence type="ECO:0000256" key="8">
    <source>
        <dbReference type="ARBA" id="ARBA00022801"/>
    </source>
</evidence>
<organism evidence="21 22">
    <name type="scientific">Egretta garzetta</name>
    <name type="common">Little egret</name>
    <dbReference type="NCBI Taxonomy" id="188379"/>
    <lineage>
        <taxon>Eukaryota</taxon>
        <taxon>Metazoa</taxon>
        <taxon>Chordata</taxon>
        <taxon>Craniata</taxon>
        <taxon>Vertebrata</taxon>
        <taxon>Euteleostomi</taxon>
        <taxon>Archelosauria</taxon>
        <taxon>Archosauria</taxon>
        <taxon>Dinosauria</taxon>
        <taxon>Saurischia</taxon>
        <taxon>Theropoda</taxon>
        <taxon>Coelurosauria</taxon>
        <taxon>Aves</taxon>
        <taxon>Neognathae</taxon>
        <taxon>Neoaves</taxon>
        <taxon>Aequornithes</taxon>
        <taxon>Pelecaniformes</taxon>
        <taxon>Ardeidae</taxon>
        <taxon>Egretta</taxon>
    </lineage>
</organism>
<dbReference type="Pfam" id="PF06733">
    <property type="entry name" value="DEAD_2"/>
    <property type="match status" value="1"/>
</dbReference>
<evidence type="ECO:0000256" key="6">
    <source>
        <dbReference type="ARBA" id="ARBA00022741"/>
    </source>
</evidence>
<dbReference type="InterPro" id="IPR013020">
    <property type="entry name" value="Rad3/Chl1-like"/>
</dbReference>
<evidence type="ECO:0000256" key="14">
    <source>
        <dbReference type="ARBA" id="ARBA00023235"/>
    </source>
</evidence>
<dbReference type="GO" id="GO:0005634">
    <property type="term" value="C:nucleus"/>
    <property type="evidence" value="ECO:0007669"/>
    <property type="project" value="UniProtKB-SubCell"/>
</dbReference>
<comment type="cofactor">
    <cofactor evidence="1">
        <name>[4Fe-4S] cluster</name>
        <dbReference type="ChEBI" id="CHEBI:49883"/>
    </cofactor>
</comment>
<dbReference type="GO" id="GO:0051539">
    <property type="term" value="F:4 iron, 4 sulfur cluster binding"/>
    <property type="evidence" value="ECO:0007669"/>
    <property type="project" value="UniProtKB-KW"/>
</dbReference>
<dbReference type="Gene3D" id="1.10.275.40">
    <property type="match status" value="1"/>
</dbReference>
<dbReference type="FunFam" id="3.40.50.300:FF:004771">
    <property type="entry name" value="BRCA1 interacting protein C-terminal helicase 1"/>
    <property type="match status" value="1"/>
</dbReference>
<dbReference type="Pfam" id="PF13307">
    <property type="entry name" value="Helicase_C_2"/>
    <property type="match status" value="1"/>
</dbReference>
<dbReference type="PANTHER" id="PTHR11472">
    <property type="entry name" value="DNA REPAIR DEAD HELICASE RAD3/XP-D SUBFAMILY MEMBER"/>
    <property type="match status" value="1"/>
</dbReference>
<keyword evidence="9" id="KW-0347">Helicase</keyword>
<keyword evidence="6" id="KW-0547">Nucleotide-binding</keyword>
<keyword evidence="14" id="KW-0413">Isomerase</keyword>
<feature type="domain" description="Helicase ATP-binding" evidence="20">
    <location>
        <begin position="11"/>
        <end position="455"/>
    </location>
</feature>
<dbReference type="InterPro" id="IPR006554">
    <property type="entry name" value="Helicase-like_DEXD_c2"/>
</dbReference>
<dbReference type="InterPro" id="IPR014001">
    <property type="entry name" value="Helicase_ATP-bd"/>
</dbReference>
<evidence type="ECO:0000256" key="4">
    <source>
        <dbReference type="ARBA" id="ARBA00022485"/>
    </source>
</evidence>
<dbReference type="AlphaFoldDB" id="A0A091IUC2"/>
<evidence type="ECO:0000256" key="9">
    <source>
        <dbReference type="ARBA" id="ARBA00022806"/>
    </source>
</evidence>
<dbReference type="PANTHER" id="PTHR11472:SF47">
    <property type="entry name" value="FANCONI ANEMIA GROUP J PROTEIN"/>
    <property type="match status" value="1"/>
</dbReference>
<protein>
    <recommendedName>
        <fullName evidence="16">DNA 5'-3' helicase</fullName>
        <ecNumber evidence="16">5.6.2.3</ecNumber>
    </recommendedName>
    <alternativeName>
        <fullName evidence="18">DNA 5'-3' helicase FANCJ</fullName>
    </alternativeName>
</protein>
<evidence type="ECO:0000313" key="21">
    <source>
        <dbReference type="EMBL" id="KFP11907.1"/>
    </source>
</evidence>
<feature type="compositionally biased region" description="Polar residues" evidence="19">
    <location>
        <begin position="1213"/>
        <end position="1233"/>
    </location>
</feature>
<comment type="similarity">
    <text evidence="3">Belongs to the DEAD box helicase family. DEAH subfamily.</text>
</comment>
<dbReference type="EMBL" id="KK501002">
    <property type="protein sequence ID" value="KFP11907.1"/>
    <property type="molecule type" value="Genomic_DNA"/>
</dbReference>
<evidence type="ECO:0000256" key="16">
    <source>
        <dbReference type="ARBA" id="ARBA00044969"/>
    </source>
</evidence>
<dbReference type="GO" id="GO:1990918">
    <property type="term" value="P:double-strand break repair involved in meiotic recombination"/>
    <property type="evidence" value="ECO:0007669"/>
    <property type="project" value="TreeGrafter"/>
</dbReference>
<dbReference type="SMART" id="SM00487">
    <property type="entry name" value="DEXDc"/>
    <property type="match status" value="1"/>
</dbReference>
<feature type="compositionally biased region" description="Polar residues" evidence="19">
    <location>
        <begin position="213"/>
        <end position="235"/>
    </location>
</feature>
<keyword evidence="5" id="KW-0479">Metal-binding</keyword>
<evidence type="ECO:0000256" key="19">
    <source>
        <dbReference type="SAM" id="MobiDB-lite"/>
    </source>
</evidence>
<evidence type="ECO:0000256" key="11">
    <source>
        <dbReference type="ARBA" id="ARBA00023004"/>
    </source>
</evidence>
<dbReference type="STRING" id="188379.A0A091IUC2"/>
<dbReference type="Gene3D" id="3.40.50.300">
    <property type="entry name" value="P-loop containing nucleotide triphosphate hydrolases"/>
    <property type="match status" value="4"/>
</dbReference>
<proteinExistence type="inferred from homology"/>
<evidence type="ECO:0000256" key="3">
    <source>
        <dbReference type="ARBA" id="ARBA00008792"/>
    </source>
</evidence>
<dbReference type="GO" id="GO:0046872">
    <property type="term" value="F:metal ion binding"/>
    <property type="evidence" value="ECO:0007669"/>
    <property type="project" value="UniProtKB-KW"/>
</dbReference>
<evidence type="ECO:0000259" key="20">
    <source>
        <dbReference type="PROSITE" id="PS51193"/>
    </source>
</evidence>
<comment type="subcellular location">
    <subcellularLocation>
        <location evidence="2">Nucleus</location>
    </subcellularLocation>
</comment>
<evidence type="ECO:0000256" key="18">
    <source>
        <dbReference type="ARBA" id="ARBA00082714"/>
    </source>
</evidence>
<evidence type="ECO:0000256" key="7">
    <source>
        <dbReference type="ARBA" id="ARBA00022763"/>
    </source>
</evidence>
<evidence type="ECO:0000256" key="1">
    <source>
        <dbReference type="ARBA" id="ARBA00001966"/>
    </source>
</evidence>
<feature type="compositionally biased region" description="Basic and acidic residues" evidence="19">
    <location>
        <begin position="236"/>
        <end position="250"/>
    </location>
</feature>
<evidence type="ECO:0000256" key="10">
    <source>
        <dbReference type="ARBA" id="ARBA00022840"/>
    </source>
</evidence>
<dbReference type="InterPro" id="IPR045028">
    <property type="entry name" value="DinG/Rad3-like"/>
</dbReference>
<keyword evidence="11" id="KW-0408">Iron</keyword>
<reference evidence="21 22" key="1">
    <citation type="submission" date="2014-04" db="EMBL/GenBank/DDBJ databases">
        <title>Genome evolution of avian class.</title>
        <authorList>
            <person name="Zhang G."/>
            <person name="Li C."/>
        </authorList>
    </citation>
    <scope>NUCLEOTIDE SEQUENCE [LARGE SCALE GENOMIC DNA]</scope>
    <source>
        <strain evidence="21">BGI_Z169</strain>
    </source>
</reference>
<dbReference type="SUPFAM" id="SSF52540">
    <property type="entry name" value="P-loop containing nucleoside triphosphate hydrolases"/>
    <property type="match status" value="2"/>
</dbReference>
<evidence type="ECO:0000313" key="22">
    <source>
        <dbReference type="Proteomes" id="UP000053119"/>
    </source>
</evidence>
<dbReference type="PROSITE" id="PS51193">
    <property type="entry name" value="HELICASE_ATP_BIND_2"/>
    <property type="match status" value="1"/>
</dbReference>
<keyword evidence="22" id="KW-1185">Reference proteome</keyword>
<keyword evidence="4" id="KW-0004">4Fe-4S</keyword>
<dbReference type="NCBIfam" id="TIGR00604">
    <property type="entry name" value="rad3"/>
    <property type="match status" value="1"/>
</dbReference>
<dbReference type="SMART" id="SM00488">
    <property type="entry name" value="DEXDc2"/>
    <property type="match status" value="1"/>
</dbReference>
<name>A0A091IUC2_EGRGA</name>
<dbReference type="Proteomes" id="UP000053119">
    <property type="component" value="Unassembled WGS sequence"/>
</dbReference>
<dbReference type="InterPro" id="IPR006555">
    <property type="entry name" value="ATP-dep_Helicase_C"/>
</dbReference>
<dbReference type="InterPro" id="IPR027417">
    <property type="entry name" value="P-loop_NTPase"/>
</dbReference>
<dbReference type="FunFam" id="3.40.50.300:FF:000731">
    <property type="entry name" value="Fanconi anemia group J protein homolog"/>
    <property type="match status" value="1"/>
</dbReference>
<feature type="compositionally biased region" description="Polar residues" evidence="19">
    <location>
        <begin position="918"/>
        <end position="933"/>
    </location>
</feature>
<sequence length="1233" mass="137951">MSSDVSEYTIGGVKIIFPCKAYPSQLAMMNAIVKGLNNRQHCLLESPTGSGKSLALLCSALSWQQSLYEKSLLTSSCEKEDRKPETSPPCRCTCHSQSKSNEAATSVNHGASCSFNNNETGSSVKPGSPLTKPECKKNETLASKLSAKKRLPLCDNENDDFQVDRKRIRPLETEQQVRKRHCLAKGVQFVDALEVYHQRKNEELIVHSEKSVKTTTFSPQTSSGPCTECSCSSGKESNKDTSNTKKKENGDRSFIPKIFFGTRTHKQISQITRELKKTAYSSVPMTILSSRDYTCIHPVVSSSGSSRNEMCVELLEGKHGKSCLYYHGVHKLSEHHALQSAHRMYQAWDIEDLVSLGKKLRACAYFAARELMVGADIVFCPYNYLLDPQIRESMEINLKGQVVILDEAHNIEDSARESVSYSVTESQLRAAREELDFMVNNNIRQKDHEPLRAVCCSLTNWLLESSSQLVERGYETASKVWSGKEMLTVLHTMGITGITFPILQKHLASVLEKEEKISVFGREELIEIPIVSPATQIVLKGLFMVLLCLFKDNSRYADDYKVALQQSYTWINENQRDVSDTSAFFTRPKHKRSLRQKTVVHMLNFWCLNPAVAFSDLSDVRTIVLTSGTLSPMDSFSSELGVKFSIQLEANHVIRNSQVWVGTIGAGPNGRKLCATFQHTETFEFQDEVGALLLSVCQKVGQGVLCFLPSYKLLDKLKDRWMHTGLWRNLELVKTVIAEPQGGAKSDFDELLKIYYDAIRCKGEKDGALLVAVCRGKVSEGLDFCDENARAVITIGIPFPNVKDLQVELKRKYNDQHKNARGLLPGSQWYEIQAYRALNQALGRCIRHRNDWGALILVDDRFRNNPNKYITGLSKWIRQQVQHHENFSSALESLHAFAIRNQKRIDCSSEHSSEFLNVSSNSKDLSQASQQEATIHLSPDVPAKREEQNLVSEINFTTTVSSVKPTSSNQPSGQKVDVESHSHHVTQRRKHMDSTPKMPATETEREKKNDWTNADIMKEHCCFKPLTSTPLPVAKNCMSAASSKQKDVNRASEVIGSVNQCQSSLIPEHKPNVPESGLETSIFSVENTEGPVAEEHQSEDEDESIYFTPELYDEVELEEQNIGPLAPSCNTNENLLECGNSTVAADLFPINTSETLCVTKKIINDSDGRSTSLHGIMQNERSKNSAVSNGEMTSDVEAEQIASQEMDTKKQKISLSRSRNKGVSSFLLNKAST</sequence>
<keyword evidence="15" id="KW-0539">Nucleus</keyword>
<dbReference type="GO" id="GO:0016818">
    <property type="term" value="F:hydrolase activity, acting on acid anhydrides, in phosphorus-containing anhydrides"/>
    <property type="evidence" value="ECO:0007669"/>
    <property type="project" value="InterPro"/>
</dbReference>
<keyword evidence="12" id="KW-0411">Iron-sulfur</keyword>
<evidence type="ECO:0000256" key="5">
    <source>
        <dbReference type="ARBA" id="ARBA00022723"/>
    </source>
</evidence>
<dbReference type="InterPro" id="IPR010614">
    <property type="entry name" value="RAD3-like_helicase_DEAD"/>
</dbReference>
<evidence type="ECO:0000256" key="17">
    <source>
        <dbReference type="ARBA" id="ARBA00048954"/>
    </source>
</evidence>
<dbReference type="GO" id="GO:0043139">
    <property type="term" value="F:5'-3' DNA helicase activity"/>
    <property type="evidence" value="ECO:0007669"/>
    <property type="project" value="UniProtKB-EC"/>
</dbReference>
<feature type="region of interest" description="Disordered" evidence="19">
    <location>
        <begin position="961"/>
        <end position="1008"/>
    </location>
</feature>
<dbReference type="GO" id="GO:0003677">
    <property type="term" value="F:DNA binding"/>
    <property type="evidence" value="ECO:0007669"/>
    <property type="project" value="InterPro"/>
</dbReference>
<dbReference type="SMART" id="SM00491">
    <property type="entry name" value="HELICc2"/>
    <property type="match status" value="1"/>
</dbReference>
<feature type="region of interest" description="Disordered" evidence="19">
    <location>
        <begin position="1201"/>
        <end position="1233"/>
    </location>
</feature>
<evidence type="ECO:0000256" key="15">
    <source>
        <dbReference type="ARBA" id="ARBA00023242"/>
    </source>
</evidence>
<evidence type="ECO:0000256" key="2">
    <source>
        <dbReference type="ARBA" id="ARBA00004123"/>
    </source>
</evidence>
<dbReference type="CDD" id="cd18788">
    <property type="entry name" value="SF2_C_XPD"/>
    <property type="match status" value="1"/>
</dbReference>
<dbReference type="GO" id="GO:0006289">
    <property type="term" value="P:nucleotide-excision repair"/>
    <property type="evidence" value="ECO:0007669"/>
    <property type="project" value="TreeGrafter"/>
</dbReference>
<dbReference type="InterPro" id="IPR014013">
    <property type="entry name" value="Helic_SF1/SF2_ATP-bd_DinG/Rad3"/>
</dbReference>
<dbReference type="GO" id="GO:0005524">
    <property type="term" value="F:ATP binding"/>
    <property type="evidence" value="ECO:0007669"/>
    <property type="project" value="UniProtKB-KW"/>
</dbReference>
<accession>A0A091IUC2</accession>
<feature type="region of interest" description="Disordered" evidence="19">
    <location>
        <begin position="918"/>
        <end position="941"/>
    </location>
</feature>
<keyword evidence="13" id="KW-0234">DNA repair</keyword>
<feature type="region of interest" description="Disordered" evidence="19">
    <location>
        <begin position="213"/>
        <end position="250"/>
    </location>
</feature>
<keyword evidence="7" id="KW-0227">DNA damage</keyword>
<keyword evidence="10" id="KW-0067">ATP-binding</keyword>
<gene>
    <name evidence="21" type="ORF">Z169_00825</name>
</gene>
<dbReference type="EC" id="5.6.2.3" evidence="16"/>
<comment type="catalytic activity">
    <reaction evidence="17">
        <text>ATP + H2O = ADP + phosphate + H(+)</text>
        <dbReference type="Rhea" id="RHEA:13065"/>
        <dbReference type="ChEBI" id="CHEBI:15377"/>
        <dbReference type="ChEBI" id="CHEBI:15378"/>
        <dbReference type="ChEBI" id="CHEBI:30616"/>
        <dbReference type="ChEBI" id="CHEBI:43474"/>
        <dbReference type="ChEBI" id="CHEBI:456216"/>
        <dbReference type="EC" id="5.6.2.3"/>
    </reaction>
</comment>
<evidence type="ECO:0000256" key="13">
    <source>
        <dbReference type="ARBA" id="ARBA00023204"/>
    </source>
</evidence>
<evidence type="ECO:0000256" key="12">
    <source>
        <dbReference type="ARBA" id="ARBA00023014"/>
    </source>
</evidence>